<keyword evidence="1" id="KW-0812">Transmembrane</keyword>
<evidence type="ECO:0000313" key="2">
    <source>
        <dbReference type="EMBL" id="EEF41962.1"/>
    </source>
</evidence>
<dbReference type="AlphaFoldDB" id="B9S338"/>
<reference evidence="3" key="1">
    <citation type="journal article" date="2010" name="Nat. Biotechnol.">
        <title>Draft genome sequence of the oilseed species Ricinus communis.</title>
        <authorList>
            <person name="Chan A.P."/>
            <person name="Crabtree J."/>
            <person name="Zhao Q."/>
            <person name="Lorenzi H."/>
            <person name="Orvis J."/>
            <person name="Puiu D."/>
            <person name="Melake-Berhan A."/>
            <person name="Jones K.M."/>
            <person name="Redman J."/>
            <person name="Chen G."/>
            <person name="Cahoon E.B."/>
            <person name="Gedil M."/>
            <person name="Stanke M."/>
            <person name="Haas B.J."/>
            <person name="Wortman J.R."/>
            <person name="Fraser-Liggett C.M."/>
            <person name="Ravel J."/>
            <person name="Rabinowicz P.D."/>
        </authorList>
    </citation>
    <scope>NUCLEOTIDE SEQUENCE [LARGE SCALE GENOMIC DNA]</scope>
    <source>
        <strain evidence="3">cv. Hale</strain>
    </source>
</reference>
<keyword evidence="3" id="KW-1185">Reference proteome</keyword>
<evidence type="ECO:0000256" key="1">
    <source>
        <dbReference type="SAM" id="Phobius"/>
    </source>
</evidence>
<evidence type="ECO:0000313" key="3">
    <source>
        <dbReference type="Proteomes" id="UP000008311"/>
    </source>
</evidence>
<feature type="transmembrane region" description="Helical" evidence="1">
    <location>
        <begin position="67"/>
        <end position="90"/>
    </location>
</feature>
<organism evidence="2 3">
    <name type="scientific">Ricinus communis</name>
    <name type="common">Castor bean</name>
    <dbReference type="NCBI Taxonomy" id="3988"/>
    <lineage>
        <taxon>Eukaryota</taxon>
        <taxon>Viridiplantae</taxon>
        <taxon>Streptophyta</taxon>
        <taxon>Embryophyta</taxon>
        <taxon>Tracheophyta</taxon>
        <taxon>Spermatophyta</taxon>
        <taxon>Magnoliopsida</taxon>
        <taxon>eudicotyledons</taxon>
        <taxon>Gunneridae</taxon>
        <taxon>Pentapetalae</taxon>
        <taxon>rosids</taxon>
        <taxon>fabids</taxon>
        <taxon>Malpighiales</taxon>
        <taxon>Euphorbiaceae</taxon>
        <taxon>Acalyphoideae</taxon>
        <taxon>Acalypheae</taxon>
        <taxon>Ricinus</taxon>
    </lineage>
</organism>
<sequence>MAQAMIIYRPRPNYWTPYDRKTDQNHRVEKRDRQLTAREMEGVGLESPTLNSGVHMRHINDIRHEHLLRFCIACTLFIHHLLFFCNVHFFL</sequence>
<proteinExistence type="predicted"/>
<keyword evidence="1" id="KW-0472">Membrane</keyword>
<dbReference type="Proteomes" id="UP000008311">
    <property type="component" value="Unassembled WGS sequence"/>
</dbReference>
<accession>B9S338</accession>
<keyword evidence="1" id="KW-1133">Transmembrane helix</keyword>
<dbReference type="EMBL" id="EQ973856">
    <property type="protein sequence ID" value="EEF41962.1"/>
    <property type="molecule type" value="Genomic_DNA"/>
</dbReference>
<protein>
    <submittedName>
        <fullName evidence="2">Uncharacterized protein</fullName>
    </submittedName>
</protein>
<dbReference type="InParanoid" id="B9S338"/>
<name>B9S338_RICCO</name>
<gene>
    <name evidence="2" type="ORF">RCOM_1397040</name>
</gene>